<dbReference type="FunFam" id="1.10.10.10:FF:000001">
    <property type="entry name" value="LysR family transcriptional regulator"/>
    <property type="match status" value="1"/>
</dbReference>
<accession>A0A4P9C6M4</accession>
<gene>
    <name evidence="6" type="ORF">CPZ25_003085</name>
</gene>
<dbReference type="Pfam" id="PF00126">
    <property type="entry name" value="HTH_1"/>
    <property type="match status" value="1"/>
</dbReference>
<evidence type="ECO:0000313" key="6">
    <source>
        <dbReference type="EMBL" id="QCT70341.1"/>
    </source>
</evidence>
<dbReference type="SUPFAM" id="SSF46785">
    <property type="entry name" value="Winged helix' DNA-binding domain"/>
    <property type="match status" value="1"/>
</dbReference>
<reference evidence="6 7" key="1">
    <citation type="submission" date="2018-05" db="EMBL/GenBank/DDBJ databases">
        <title>Genome comparison of Eubacterium sp.</title>
        <authorList>
            <person name="Feng Y."/>
            <person name="Sanchez-Andrea I."/>
            <person name="Stams A.J.M."/>
            <person name="De Vos W.M."/>
        </authorList>
    </citation>
    <scope>NUCLEOTIDE SEQUENCE [LARGE SCALE GENOMIC DNA]</scope>
    <source>
        <strain evidence="6 7">YI</strain>
    </source>
</reference>
<evidence type="ECO:0000256" key="2">
    <source>
        <dbReference type="ARBA" id="ARBA00023015"/>
    </source>
</evidence>
<dbReference type="InterPro" id="IPR036390">
    <property type="entry name" value="WH_DNA-bd_sf"/>
</dbReference>
<protein>
    <submittedName>
        <fullName evidence="6">LysR family transcriptional regulator</fullName>
    </submittedName>
</protein>
<dbReference type="RefSeq" id="WP_096919910.1">
    <property type="nucleotide sequence ID" value="NZ_CP029487.1"/>
</dbReference>
<dbReference type="PROSITE" id="PS50931">
    <property type="entry name" value="HTH_LYSR"/>
    <property type="match status" value="1"/>
</dbReference>
<dbReference type="PANTHER" id="PTHR30346:SF28">
    <property type="entry name" value="HTH-TYPE TRANSCRIPTIONAL REGULATOR CYNR"/>
    <property type="match status" value="1"/>
</dbReference>
<comment type="similarity">
    <text evidence="1">Belongs to the LysR transcriptional regulatory family.</text>
</comment>
<dbReference type="CDD" id="cd05466">
    <property type="entry name" value="PBP2_LTTR_substrate"/>
    <property type="match status" value="1"/>
</dbReference>
<dbReference type="Gene3D" id="1.10.10.10">
    <property type="entry name" value="Winged helix-like DNA-binding domain superfamily/Winged helix DNA-binding domain"/>
    <property type="match status" value="1"/>
</dbReference>
<dbReference type="Proteomes" id="UP000218387">
    <property type="component" value="Chromosome"/>
</dbReference>
<organism evidence="6 7">
    <name type="scientific">Eubacterium maltosivorans</name>
    <dbReference type="NCBI Taxonomy" id="2041044"/>
    <lineage>
        <taxon>Bacteria</taxon>
        <taxon>Bacillati</taxon>
        <taxon>Bacillota</taxon>
        <taxon>Clostridia</taxon>
        <taxon>Eubacteriales</taxon>
        <taxon>Eubacteriaceae</taxon>
        <taxon>Eubacterium</taxon>
    </lineage>
</organism>
<evidence type="ECO:0000259" key="5">
    <source>
        <dbReference type="PROSITE" id="PS50931"/>
    </source>
</evidence>
<dbReference type="Gene3D" id="3.40.190.10">
    <property type="entry name" value="Periplasmic binding protein-like II"/>
    <property type="match status" value="2"/>
</dbReference>
<dbReference type="PRINTS" id="PR00039">
    <property type="entry name" value="HTHLYSR"/>
</dbReference>
<dbReference type="GO" id="GO:0003700">
    <property type="term" value="F:DNA-binding transcription factor activity"/>
    <property type="evidence" value="ECO:0007669"/>
    <property type="project" value="InterPro"/>
</dbReference>
<keyword evidence="7" id="KW-1185">Reference proteome</keyword>
<evidence type="ECO:0000256" key="3">
    <source>
        <dbReference type="ARBA" id="ARBA00023125"/>
    </source>
</evidence>
<dbReference type="AlphaFoldDB" id="A0A4P9C6M4"/>
<dbReference type="InterPro" id="IPR036388">
    <property type="entry name" value="WH-like_DNA-bd_sf"/>
</dbReference>
<dbReference type="InterPro" id="IPR005119">
    <property type="entry name" value="LysR_subst-bd"/>
</dbReference>
<keyword evidence="4" id="KW-0804">Transcription</keyword>
<name>A0A4P9C6M4_EUBML</name>
<keyword evidence="3" id="KW-0238">DNA-binding</keyword>
<evidence type="ECO:0000313" key="7">
    <source>
        <dbReference type="Proteomes" id="UP000218387"/>
    </source>
</evidence>
<dbReference type="KEGG" id="emt:CPZ25_003085"/>
<dbReference type="SUPFAM" id="SSF53850">
    <property type="entry name" value="Periplasmic binding protein-like II"/>
    <property type="match status" value="1"/>
</dbReference>
<dbReference type="PANTHER" id="PTHR30346">
    <property type="entry name" value="TRANSCRIPTIONAL DUAL REGULATOR HCAR-RELATED"/>
    <property type="match status" value="1"/>
</dbReference>
<feature type="domain" description="HTH lysR-type" evidence="5">
    <location>
        <begin position="1"/>
        <end position="57"/>
    </location>
</feature>
<sequence length="292" mass="33534">MLRQIKYFQAVVRNNSFSEAAEACNISQSAMSQQIQALERELGFQLLERKKRKFELTPSGEYFYKKSIILTADYERICREAAKIAHGDESVLSIGYLRSYNGQAFFKAIDKFASDYSDIMVKTVPGNHEELFQALRAGDVDLVFNDQRRAFSDEYVNVILDRSNLYVGISMRSPFAELKSVTLSELKNTPCVLVASAEQQMAEEIYYRDVIGFQGDFLFAENTEEAKLSVVGDNGFTLTNGENHNREIEDLICHIPLFRGGNQMFQTYCAFWKKEHCEKEIETFVDILKKQF</sequence>
<dbReference type="InterPro" id="IPR000847">
    <property type="entry name" value="LysR_HTH_N"/>
</dbReference>
<evidence type="ECO:0000256" key="4">
    <source>
        <dbReference type="ARBA" id="ARBA00023163"/>
    </source>
</evidence>
<proteinExistence type="inferred from homology"/>
<dbReference type="EMBL" id="CP029487">
    <property type="protein sequence ID" value="QCT70341.1"/>
    <property type="molecule type" value="Genomic_DNA"/>
</dbReference>
<dbReference type="GO" id="GO:0032993">
    <property type="term" value="C:protein-DNA complex"/>
    <property type="evidence" value="ECO:0007669"/>
    <property type="project" value="TreeGrafter"/>
</dbReference>
<keyword evidence="2" id="KW-0805">Transcription regulation</keyword>
<evidence type="ECO:0000256" key="1">
    <source>
        <dbReference type="ARBA" id="ARBA00009437"/>
    </source>
</evidence>
<dbReference type="GO" id="GO:0003677">
    <property type="term" value="F:DNA binding"/>
    <property type="evidence" value="ECO:0007669"/>
    <property type="project" value="UniProtKB-KW"/>
</dbReference>
<dbReference type="Pfam" id="PF03466">
    <property type="entry name" value="LysR_substrate"/>
    <property type="match status" value="1"/>
</dbReference>